<dbReference type="InterPro" id="IPR036188">
    <property type="entry name" value="FAD/NAD-bd_sf"/>
</dbReference>
<keyword evidence="3" id="KW-1185">Reference proteome</keyword>
<dbReference type="Gene3D" id="3.50.50.60">
    <property type="entry name" value="FAD/NAD(P)-binding domain"/>
    <property type="match status" value="2"/>
</dbReference>
<dbReference type="PANTHER" id="PTHR43539:SF78">
    <property type="entry name" value="FLAVIN-CONTAINING MONOOXYGENASE"/>
    <property type="match status" value="1"/>
</dbReference>
<protein>
    <submittedName>
        <fullName evidence="2">Putative flavoprotein involved in K+ transport</fullName>
    </submittedName>
</protein>
<dbReference type="STRING" id="1045773.SAMN05216555_101221"/>
<dbReference type="OrthoDB" id="9808049at2"/>
<gene>
    <name evidence="2" type="ORF">SAMN05216555_101221</name>
</gene>
<dbReference type="PANTHER" id="PTHR43539">
    <property type="entry name" value="FLAVIN-BINDING MONOOXYGENASE-LIKE PROTEIN (AFU_ORTHOLOGUE AFUA_4G09220)"/>
    <property type="match status" value="1"/>
</dbReference>
<dbReference type="GO" id="GO:0050660">
    <property type="term" value="F:flavin adenine dinucleotide binding"/>
    <property type="evidence" value="ECO:0007669"/>
    <property type="project" value="TreeGrafter"/>
</dbReference>
<dbReference type="EMBL" id="FNEI01000001">
    <property type="protein sequence ID" value="SDI17359.1"/>
    <property type="molecule type" value="Genomic_DNA"/>
</dbReference>
<name>A0A1G8IEB2_9MICC</name>
<sequence>MQNSDAQQTDTLIIGAGQAGLAMSYWLSRAGVEHVLLDRRTELGGAWQDRWDGFYLNTPNFSIDLPGMPYDGPEPEAFMPRDDVVSLFRRYAQLIGAPVRTGTDVTRVSPADDGFAVETNDGGWRARNVVLATGAFQVPRIPTLAVEIPAHIFQLHSHEYRNPGQLPDGAVLIVGTAQSGGQIAEELHAAGRQVHLAVSSCPEAPRRYRGHDLIHWILNLGIHGPEYGLNAFRTEQLPSPAARFACNPLLSGTDGGHAIHLRDLGRQGMRLHGHFEAVHDGGLVFTDDLPERLAAVEAGFGQRMQPLFDAYIAAAGISAPPAEPARVDDWLPETSSPRVDLAAENITTVLWATGYKLDMSIVDIPVLDEWDYPRHTRGVTEYPGLFAVGLPWLTGHYSPLLGGVGLDAEYLAGRIAERAAGGN</sequence>
<dbReference type="SUPFAM" id="SSF51905">
    <property type="entry name" value="FAD/NAD(P)-binding domain"/>
    <property type="match status" value="1"/>
</dbReference>
<keyword evidence="1" id="KW-0560">Oxidoreductase</keyword>
<dbReference type="Pfam" id="PF13738">
    <property type="entry name" value="Pyr_redox_3"/>
    <property type="match status" value="1"/>
</dbReference>
<accession>A0A1G8IEB2</accession>
<organism evidence="2 3">
    <name type="scientific">Arthrobacter cupressi</name>
    <dbReference type="NCBI Taxonomy" id="1045773"/>
    <lineage>
        <taxon>Bacteria</taxon>
        <taxon>Bacillati</taxon>
        <taxon>Actinomycetota</taxon>
        <taxon>Actinomycetes</taxon>
        <taxon>Micrococcales</taxon>
        <taxon>Micrococcaceae</taxon>
        <taxon>Arthrobacter</taxon>
    </lineage>
</organism>
<proteinExistence type="predicted"/>
<dbReference type="PRINTS" id="PR00411">
    <property type="entry name" value="PNDRDTASEI"/>
</dbReference>
<dbReference type="Proteomes" id="UP000182130">
    <property type="component" value="Unassembled WGS sequence"/>
</dbReference>
<evidence type="ECO:0000256" key="1">
    <source>
        <dbReference type="ARBA" id="ARBA00023002"/>
    </source>
</evidence>
<evidence type="ECO:0000313" key="3">
    <source>
        <dbReference type="Proteomes" id="UP000182130"/>
    </source>
</evidence>
<dbReference type="InterPro" id="IPR050982">
    <property type="entry name" value="Auxin_biosynth/cation_transpt"/>
</dbReference>
<dbReference type="GO" id="GO:0004497">
    <property type="term" value="F:monooxygenase activity"/>
    <property type="evidence" value="ECO:0007669"/>
    <property type="project" value="TreeGrafter"/>
</dbReference>
<reference evidence="3" key="1">
    <citation type="submission" date="2016-10" db="EMBL/GenBank/DDBJ databases">
        <authorList>
            <person name="Varghese N."/>
            <person name="Submissions S."/>
        </authorList>
    </citation>
    <scope>NUCLEOTIDE SEQUENCE [LARGE SCALE GENOMIC DNA]</scope>
    <source>
        <strain evidence="3">CGMCC 1.10783</strain>
    </source>
</reference>
<dbReference type="AlphaFoldDB" id="A0A1G8IEB2"/>
<dbReference type="RefSeq" id="WP_074586226.1">
    <property type="nucleotide sequence ID" value="NZ_FNEI01000001.1"/>
</dbReference>
<evidence type="ECO:0000313" key="2">
    <source>
        <dbReference type="EMBL" id="SDI17359.1"/>
    </source>
</evidence>